<comment type="caution">
    <text evidence="1">The sequence shown here is derived from an EMBL/GenBank/DDBJ whole genome shotgun (WGS) entry which is preliminary data.</text>
</comment>
<evidence type="ECO:0000313" key="2">
    <source>
        <dbReference type="Proteomes" id="UP001461498"/>
    </source>
</evidence>
<dbReference type="AlphaFoldDB" id="A0AAW1CT40"/>
<accession>A0AAW1CT40</accession>
<keyword evidence="2" id="KW-1185">Reference proteome</keyword>
<reference evidence="1 2" key="1">
    <citation type="submission" date="2022-12" db="EMBL/GenBank/DDBJ databases">
        <title>Chromosome-level genome assembly of true bugs.</title>
        <authorList>
            <person name="Ma L."/>
            <person name="Li H."/>
        </authorList>
    </citation>
    <scope>NUCLEOTIDE SEQUENCE [LARGE SCALE GENOMIC DNA]</scope>
    <source>
        <strain evidence="1">Lab_2022b</strain>
    </source>
</reference>
<dbReference type="Proteomes" id="UP001461498">
    <property type="component" value="Unassembled WGS sequence"/>
</dbReference>
<sequence length="232" mass="25457">MSKLKANMLQFSGADFNTKGKIVGLHYTNFDAFIRKQTSSDQLQNEFYKNETNNIVLSQISYSREGKLVKSSVKIPHAVLTNYESIGPSTSSCKNESRSTCRCQCSVNQPASTDFVKLIHKVSKKGSKRRIEVLESGRNENLDLSLNEIGSSPKSEVQRESQDVGACQQDSPSVAKQLTAAGDNTINFNNILEGSSGVLAAEEGNNKCQREVSQAELDPFQLIITISNPTSQ</sequence>
<organism evidence="1 2">
    <name type="scientific">Rhynocoris fuscipes</name>
    <dbReference type="NCBI Taxonomy" id="488301"/>
    <lineage>
        <taxon>Eukaryota</taxon>
        <taxon>Metazoa</taxon>
        <taxon>Ecdysozoa</taxon>
        <taxon>Arthropoda</taxon>
        <taxon>Hexapoda</taxon>
        <taxon>Insecta</taxon>
        <taxon>Pterygota</taxon>
        <taxon>Neoptera</taxon>
        <taxon>Paraneoptera</taxon>
        <taxon>Hemiptera</taxon>
        <taxon>Heteroptera</taxon>
        <taxon>Panheteroptera</taxon>
        <taxon>Cimicomorpha</taxon>
        <taxon>Reduviidae</taxon>
        <taxon>Harpactorinae</taxon>
        <taxon>Harpactorini</taxon>
        <taxon>Rhynocoris</taxon>
    </lineage>
</organism>
<evidence type="ECO:0000313" key="1">
    <source>
        <dbReference type="EMBL" id="KAK9501631.1"/>
    </source>
</evidence>
<dbReference type="EMBL" id="JAPXFL010000009">
    <property type="protein sequence ID" value="KAK9501631.1"/>
    <property type="molecule type" value="Genomic_DNA"/>
</dbReference>
<name>A0AAW1CT40_9HEMI</name>
<protein>
    <submittedName>
        <fullName evidence="1">Uncharacterized protein</fullName>
    </submittedName>
</protein>
<proteinExistence type="predicted"/>
<gene>
    <name evidence="1" type="ORF">O3M35_012322</name>
</gene>